<feature type="transmembrane region" description="Helical" evidence="7">
    <location>
        <begin position="165"/>
        <end position="189"/>
    </location>
</feature>
<evidence type="ECO:0000259" key="8">
    <source>
        <dbReference type="PROSITE" id="PS50850"/>
    </source>
</evidence>
<feature type="transmembrane region" description="Helical" evidence="7">
    <location>
        <begin position="263"/>
        <end position="285"/>
    </location>
</feature>
<evidence type="ECO:0000313" key="10">
    <source>
        <dbReference type="Proteomes" id="UP000612899"/>
    </source>
</evidence>
<feature type="transmembrane region" description="Helical" evidence="7">
    <location>
        <begin position="49"/>
        <end position="69"/>
    </location>
</feature>
<feature type="transmembrane region" description="Helical" evidence="7">
    <location>
        <begin position="89"/>
        <end position="115"/>
    </location>
</feature>
<feature type="transmembrane region" description="Helical" evidence="7">
    <location>
        <begin position="352"/>
        <end position="376"/>
    </location>
</feature>
<gene>
    <name evidence="9" type="ORF">Rhe02_68010</name>
</gene>
<feature type="transmembrane region" description="Helical" evidence="7">
    <location>
        <begin position="227"/>
        <end position="251"/>
    </location>
</feature>
<keyword evidence="3" id="KW-1003">Cell membrane</keyword>
<comment type="caution">
    <text evidence="9">The sequence shown here is derived from an EMBL/GenBank/DDBJ whole genome shotgun (WGS) entry which is preliminary data.</text>
</comment>
<comment type="subcellular location">
    <subcellularLocation>
        <location evidence="1">Cell membrane</location>
        <topology evidence="1">Multi-pass membrane protein</topology>
    </subcellularLocation>
</comment>
<feature type="transmembrane region" description="Helical" evidence="7">
    <location>
        <begin position="315"/>
        <end position="340"/>
    </location>
</feature>
<dbReference type="InterPro" id="IPR036259">
    <property type="entry name" value="MFS_trans_sf"/>
</dbReference>
<dbReference type="InterPro" id="IPR020846">
    <property type="entry name" value="MFS_dom"/>
</dbReference>
<evidence type="ECO:0000256" key="2">
    <source>
        <dbReference type="ARBA" id="ARBA00022448"/>
    </source>
</evidence>
<evidence type="ECO:0000256" key="6">
    <source>
        <dbReference type="ARBA" id="ARBA00023136"/>
    </source>
</evidence>
<evidence type="ECO:0000256" key="4">
    <source>
        <dbReference type="ARBA" id="ARBA00022692"/>
    </source>
</evidence>
<accession>A0A8J3QFF7</accession>
<evidence type="ECO:0000256" key="7">
    <source>
        <dbReference type="SAM" id="Phobius"/>
    </source>
</evidence>
<dbReference type="AlphaFoldDB" id="A0A8J3QFF7"/>
<dbReference type="Proteomes" id="UP000612899">
    <property type="component" value="Unassembled WGS sequence"/>
</dbReference>
<protein>
    <submittedName>
        <fullName evidence="9">MFS transporter</fullName>
    </submittedName>
</protein>
<dbReference type="PANTHER" id="PTHR23513">
    <property type="entry name" value="INTEGRAL MEMBRANE EFFLUX PROTEIN-RELATED"/>
    <property type="match status" value="1"/>
</dbReference>
<dbReference type="PROSITE" id="PS50850">
    <property type="entry name" value="MFS"/>
    <property type="match status" value="1"/>
</dbReference>
<dbReference type="RefSeq" id="WP_203912482.1">
    <property type="nucleotide sequence ID" value="NZ_BONY01000054.1"/>
</dbReference>
<reference evidence="9" key="1">
    <citation type="submission" date="2021-01" db="EMBL/GenBank/DDBJ databases">
        <title>Whole genome shotgun sequence of Rhizocola hellebori NBRC 109834.</title>
        <authorList>
            <person name="Komaki H."/>
            <person name="Tamura T."/>
        </authorList>
    </citation>
    <scope>NUCLEOTIDE SEQUENCE</scope>
    <source>
        <strain evidence="9">NBRC 109834</strain>
    </source>
</reference>
<dbReference type="EMBL" id="BONY01000054">
    <property type="protein sequence ID" value="GIH08734.1"/>
    <property type="molecule type" value="Genomic_DNA"/>
</dbReference>
<dbReference type="CDD" id="cd06173">
    <property type="entry name" value="MFS_MefA_like"/>
    <property type="match status" value="1"/>
</dbReference>
<sequence>MLINRNYAKLWFGQTISVVGDEVFGTTLLIWIGYVLLAGKGYAPAVSSVVLIVTSIVIIFLGPIAGVFVDRWEARRTMLRMDLIRAALISSLIVVSVVTLPLPVTLTIIAVVVALDTAASQFFNPSRIVLLRDIVPEEMQGRASGYAQSAGALASIIGPPLAAPLLVSVGVPWAITVNALSFLVSYLLIRLIKVDPAAVPPAKPREESAGVWREFVSGMRFIGGHSLVRAVLILAVVVQLGIGAFVALDLYFVAENLNAEPKWFGVLGGAFGVGAVIGSFTGGFLGDRLGHVRVIVGGFVLSGAFLFAYSRLESVWPALAVIAGLGYCIGALNTALAPVLMRVVPRDLLGRVFAVIMPANRLGAIVSIAVTSVLVSTVLKDLDTTLFGMHLGRIDAVFGCAALIVTASGIYFWFAARSLPDSIE</sequence>
<feature type="transmembrane region" description="Helical" evidence="7">
    <location>
        <begin position="12"/>
        <end position="37"/>
    </location>
</feature>
<keyword evidence="10" id="KW-1185">Reference proteome</keyword>
<dbReference type="Pfam" id="PF05977">
    <property type="entry name" value="MFS_3"/>
    <property type="match status" value="1"/>
</dbReference>
<organism evidence="9 10">
    <name type="scientific">Rhizocola hellebori</name>
    <dbReference type="NCBI Taxonomy" id="1392758"/>
    <lineage>
        <taxon>Bacteria</taxon>
        <taxon>Bacillati</taxon>
        <taxon>Actinomycetota</taxon>
        <taxon>Actinomycetes</taxon>
        <taxon>Micromonosporales</taxon>
        <taxon>Micromonosporaceae</taxon>
        <taxon>Rhizocola</taxon>
    </lineage>
</organism>
<feature type="transmembrane region" description="Helical" evidence="7">
    <location>
        <begin position="292"/>
        <end position="309"/>
    </location>
</feature>
<evidence type="ECO:0000256" key="3">
    <source>
        <dbReference type="ARBA" id="ARBA00022475"/>
    </source>
</evidence>
<feature type="domain" description="Major facilitator superfamily (MFS) profile" evidence="8">
    <location>
        <begin position="1"/>
        <end position="420"/>
    </location>
</feature>
<keyword evidence="4 7" id="KW-0812">Transmembrane</keyword>
<keyword evidence="6 7" id="KW-0472">Membrane</keyword>
<name>A0A8J3QFF7_9ACTN</name>
<dbReference type="Gene3D" id="1.20.1250.20">
    <property type="entry name" value="MFS general substrate transporter like domains"/>
    <property type="match status" value="2"/>
</dbReference>
<keyword evidence="2" id="KW-0813">Transport</keyword>
<dbReference type="GO" id="GO:0005886">
    <property type="term" value="C:plasma membrane"/>
    <property type="evidence" value="ECO:0007669"/>
    <property type="project" value="UniProtKB-SubCell"/>
</dbReference>
<keyword evidence="5 7" id="KW-1133">Transmembrane helix</keyword>
<evidence type="ECO:0000313" key="9">
    <source>
        <dbReference type="EMBL" id="GIH08734.1"/>
    </source>
</evidence>
<evidence type="ECO:0000256" key="1">
    <source>
        <dbReference type="ARBA" id="ARBA00004651"/>
    </source>
</evidence>
<feature type="transmembrane region" description="Helical" evidence="7">
    <location>
        <begin position="396"/>
        <end position="416"/>
    </location>
</feature>
<proteinExistence type="predicted"/>
<dbReference type="SUPFAM" id="SSF103473">
    <property type="entry name" value="MFS general substrate transporter"/>
    <property type="match status" value="1"/>
</dbReference>
<dbReference type="PANTHER" id="PTHR23513:SF6">
    <property type="entry name" value="MAJOR FACILITATOR SUPERFAMILY ASSOCIATED DOMAIN-CONTAINING PROTEIN"/>
    <property type="match status" value="1"/>
</dbReference>
<dbReference type="InterPro" id="IPR010290">
    <property type="entry name" value="TM_effector"/>
</dbReference>
<dbReference type="GO" id="GO:0022857">
    <property type="term" value="F:transmembrane transporter activity"/>
    <property type="evidence" value="ECO:0007669"/>
    <property type="project" value="InterPro"/>
</dbReference>
<evidence type="ECO:0000256" key="5">
    <source>
        <dbReference type="ARBA" id="ARBA00022989"/>
    </source>
</evidence>